<dbReference type="InterPro" id="IPR000209">
    <property type="entry name" value="Peptidase_S8/S53_dom"/>
</dbReference>
<evidence type="ECO:0000256" key="1">
    <source>
        <dbReference type="ARBA" id="ARBA00011073"/>
    </source>
</evidence>
<dbReference type="FunFam" id="2.60.40.2310:FF:000001">
    <property type="entry name" value="Subtilisin-like protease SBT1.5"/>
    <property type="match status" value="1"/>
</dbReference>
<dbReference type="AlphaFoldDB" id="A0A833QIY4"/>
<evidence type="ECO:0000259" key="13">
    <source>
        <dbReference type="Pfam" id="PF17766"/>
    </source>
</evidence>
<feature type="domain" description="Subtilisin-like protease fibronectin type-III" evidence="13">
    <location>
        <begin position="667"/>
        <end position="763"/>
    </location>
</feature>
<dbReference type="InterPro" id="IPR003137">
    <property type="entry name" value="PA_domain"/>
</dbReference>
<evidence type="ECO:0000256" key="4">
    <source>
        <dbReference type="ARBA" id="ARBA00022801"/>
    </source>
</evidence>
<dbReference type="Gene3D" id="3.50.30.30">
    <property type="match status" value="1"/>
</dbReference>
<dbReference type="GO" id="GO:0004252">
    <property type="term" value="F:serine-type endopeptidase activity"/>
    <property type="evidence" value="ECO:0007669"/>
    <property type="project" value="UniProtKB-UniRule"/>
</dbReference>
<evidence type="ECO:0000259" key="12">
    <source>
        <dbReference type="Pfam" id="PF05922"/>
    </source>
</evidence>
<sequence>MDGRKLIFLACILISTLHVAAIKKSYIVYLGNHAHGSDATIEDYERATNSHYNLLGSYLGSEERARDAIFYSYTKHINGFAARLEEKEAEEIAKHPDVVSVFPNKIYKLHTTRSWSFVDIDNNMPKESGPISSLGRNVIVATLDTGVWPESKSFSDEGMGPVPSKWRGYCQNNTREGVPCNRKLIGAMYFNKGINDLSPDQNRTNSARDEEGHGSHTLSTAAGSFVPGASYFGYANGTARGGSPGAHIAAYKVCWAEGCSDADILAGFDAALHDNVDIISVSLGGASAFIGGTEFLDDSIALGSLHAVSRGVAVVCSAGNAGPDANSVTNVAPWIVTVGASTIDRDFPSSLKLGNKQIIKASSMESKSLPQNKMYPLINSSDAAAPGLNVTLAKICNTSSLDPEKVKGKIVVCMRDMEVARLVKGMTVKDAGGAGMILVNNEYWGDVLYADPHVLPATMISYNDSFALFSYMNSTKKPLANISPQQTRIGTEQAPMMAAFSSRGPSFVTPEILKPDVTAPGVNILAAFSELVSTTGVPEDTRRSPYAFLSGTSMSCPHVSGVAGLLKSENPDWNPSVIKSAIMTTARTKDNKNMPMRDLSTGKEATPFAYGNGHIRPTRAADPGLVYDTTVEDYLKFLCTLGFNSTYLSSFTNKPFTCPSETMKLEDLNYPSISVGALNKTIVVTRRLTNVGPPGTYKVRVEAPPRVHVAVIPRVLTFTKVGQEKTYRVAMMSRIKEEREQGFKFGRLMWSDGKHRVRSAIAVNVVA</sequence>
<evidence type="ECO:0000256" key="3">
    <source>
        <dbReference type="ARBA" id="ARBA00022729"/>
    </source>
</evidence>
<dbReference type="PANTHER" id="PTHR10795">
    <property type="entry name" value="PROPROTEIN CONVERTASE SUBTILISIN/KEXIN"/>
    <property type="match status" value="1"/>
</dbReference>
<dbReference type="Pfam" id="PF05922">
    <property type="entry name" value="Inhibitor_I9"/>
    <property type="match status" value="1"/>
</dbReference>
<dbReference type="EMBL" id="SWLB01000028">
    <property type="protein sequence ID" value="KAF3320931.1"/>
    <property type="molecule type" value="Genomic_DNA"/>
</dbReference>
<dbReference type="CDD" id="cd02120">
    <property type="entry name" value="PA_subtilisin_like"/>
    <property type="match status" value="1"/>
</dbReference>
<organism evidence="14 15">
    <name type="scientific">Carex littledalei</name>
    <dbReference type="NCBI Taxonomy" id="544730"/>
    <lineage>
        <taxon>Eukaryota</taxon>
        <taxon>Viridiplantae</taxon>
        <taxon>Streptophyta</taxon>
        <taxon>Embryophyta</taxon>
        <taxon>Tracheophyta</taxon>
        <taxon>Spermatophyta</taxon>
        <taxon>Magnoliopsida</taxon>
        <taxon>Liliopsida</taxon>
        <taxon>Poales</taxon>
        <taxon>Cyperaceae</taxon>
        <taxon>Cyperoideae</taxon>
        <taxon>Cariceae</taxon>
        <taxon>Carex</taxon>
        <taxon>Carex subgen. Euthyceras</taxon>
    </lineage>
</organism>
<evidence type="ECO:0000256" key="8">
    <source>
        <dbReference type="SAM" id="MobiDB-lite"/>
    </source>
</evidence>
<name>A0A833QIY4_9POAL</name>
<keyword evidence="15" id="KW-1185">Reference proteome</keyword>
<evidence type="ECO:0000313" key="14">
    <source>
        <dbReference type="EMBL" id="KAF3320931.1"/>
    </source>
</evidence>
<evidence type="ECO:0000256" key="7">
    <source>
        <dbReference type="PROSITE-ProRule" id="PRU01240"/>
    </source>
</evidence>
<dbReference type="InterPro" id="IPR036852">
    <property type="entry name" value="Peptidase_S8/S53_dom_sf"/>
</dbReference>
<feature type="signal peptide" evidence="9">
    <location>
        <begin position="1"/>
        <end position="21"/>
    </location>
</feature>
<evidence type="ECO:0000259" key="11">
    <source>
        <dbReference type="Pfam" id="PF02225"/>
    </source>
</evidence>
<evidence type="ECO:0000256" key="9">
    <source>
        <dbReference type="SAM" id="SignalP"/>
    </source>
</evidence>
<dbReference type="Proteomes" id="UP000623129">
    <property type="component" value="Unassembled WGS sequence"/>
</dbReference>
<dbReference type="CDD" id="cd04852">
    <property type="entry name" value="Peptidases_S8_3"/>
    <property type="match status" value="1"/>
</dbReference>
<dbReference type="PRINTS" id="PR00723">
    <property type="entry name" value="SUBTILISIN"/>
</dbReference>
<feature type="domain" description="Peptidase S8/S53" evidence="10">
    <location>
        <begin position="135"/>
        <end position="613"/>
    </location>
</feature>
<proteinExistence type="inferred from homology"/>
<comment type="similarity">
    <text evidence="1 7">Belongs to the peptidase S8 family.</text>
</comment>
<keyword evidence="2 7" id="KW-0645">Protease</keyword>
<dbReference type="InterPro" id="IPR015500">
    <property type="entry name" value="Peptidase_S8_subtilisin-rel"/>
</dbReference>
<dbReference type="SUPFAM" id="SSF52743">
    <property type="entry name" value="Subtilisin-like"/>
    <property type="match status" value="1"/>
</dbReference>
<dbReference type="FunFam" id="3.30.70.80:FF:000002">
    <property type="entry name" value="Subtilisin-like protease SBT5.3"/>
    <property type="match status" value="1"/>
</dbReference>
<dbReference type="InterPro" id="IPR023828">
    <property type="entry name" value="Peptidase_S8_Ser-AS"/>
</dbReference>
<dbReference type="Pfam" id="PF02225">
    <property type="entry name" value="PA"/>
    <property type="match status" value="1"/>
</dbReference>
<dbReference type="InterPro" id="IPR041469">
    <property type="entry name" value="Subtilisin-like_FN3"/>
</dbReference>
<dbReference type="Pfam" id="PF17766">
    <property type="entry name" value="fn3_6"/>
    <property type="match status" value="1"/>
</dbReference>
<feature type="active site" description="Charge relay system" evidence="6 7">
    <location>
        <position position="553"/>
    </location>
</feature>
<comment type="caution">
    <text evidence="14">The sequence shown here is derived from an EMBL/GenBank/DDBJ whole genome shotgun (WGS) entry which is preliminary data.</text>
</comment>
<dbReference type="PROSITE" id="PS00138">
    <property type="entry name" value="SUBTILASE_SER"/>
    <property type="match status" value="1"/>
</dbReference>
<feature type="domain" description="PA" evidence="11">
    <location>
        <begin position="396"/>
        <end position="465"/>
    </location>
</feature>
<accession>A0A833QIY4</accession>
<evidence type="ECO:0000256" key="5">
    <source>
        <dbReference type="ARBA" id="ARBA00022825"/>
    </source>
</evidence>
<evidence type="ECO:0000256" key="2">
    <source>
        <dbReference type="ARBA" id="ARBA00022670"/>
    </source>
</evidence>
<dbReference type="SUPFAM" id="SSF54897">
    <property type="entry name" value="Protease propeptides/inhibitors"/>
    <property type="match status" value="1"/>
</dbReference>
<dbReference type="OrthoDB" id="206201at2759"/>
<gene>
    <name evidence="14" type="ORF">FCM35_KLT15065</name>
</gene>
<keyword evidence="3 9" id="KW-0732">Signal</keyword>
<evidence type="ECO:0000259" key="10">
    <source>
        <dbReference type="Pfam" id="PF00082"/>
    </source>
</evidence>
<dbReference type="FunFam" id="3.50.30.30:FF:000005">
    <property type="entry name" value="subtilisin-like protease SBT1.5"/>
    <property type="match status" value="1"/>
</dbReference>
<feature type="domain" description="Inhibitor I9" evidence="12">
    <location>
        <begin position="25"/>
        <end position="110"/>
    </location>
</feature>
<dbReference type="Pfam" id="PF00082">
    <property type="entry name" value="Peptidase_S8"/>
    <property type="match status" value="1"/>
</dbReference>
<reference evidence="14" key="1">
    <citation type="submission" date="2020-01" db="EMBL/GenBank/DDBJ databases">
        <title>Genome sequence of Kobresia littledalei, the first chromosome-level genome in the family Cyperaceae.</title>
        <authorList>
            <person name="Qu G."/>
        </authorList>
    </citation>
    <scope>NUCLEOTIDE SEQUENCE</scope>
    <source>
        <strain evidence="14">C.B.Clarke</strain>
        <tissue evidence="14">Leaf</tissue>
    </source>
</reference>
<evidence type="ECO:0000256" key="6">
    <source>
        <dbReference type="PIRSR" id="PIRSR615500-1"/>
    </source>
</evidence>
<dbReference type="GO" id="GO:0006508">
    <property type="term" value="P:proteolysis"/>
    <property type="evidence" value="ECO:0007669"/>
    <property type="project" value="UniProtKB-KW"/>
</dbReference>
<evidence type="ECO:0000313" key="15">
    <source>
        <dbReference type="Proteomes" id="UP000623129"/>
    </source>
</evidence>
<dbReference type="Gene3D" id="2.60.40.2310">
    <property type="match status" value="1"/>
</dbReference>
<dbReference type="Gene3D" id="3.30.70.80">
    <property type="entry name" value="Peptidase S8 propeptide/proteinase inhibitor I9"/>
    <property type="match status" value="1"/>
</dbReference>
<dbReference type="InterPro" id="IPR045051">
    <property type="entry name" value="SBT"/>
</dbReference>
<keyword evidence="5 7" id="KW-0720">Serine protease</keyword>
<dbReference type="Gene3D" id="3.40.50.200">
    <property type="entry name" value="Peptidase S8/S53 domain"/>
    <property type="match status" value="1"/>
</dbReference>
<dbReference type="PROSITE" id="PS51892">
    <property type="entry name" value="SUBTILASE"/>
    <property type="match status" value="1"/>
</dbReference>
<dbReference type="InterPro" id="IPR034197">
    <property type="entry name" value="Peptidases_S8_3"/>
</dbReference>
<dbReference type="InterPro" id="IPR010259">
    <property type="entry name" value="S8pro/Inhibitor_I9"/>
</dbReference>
<keyword evidence="4 7" id="KW-0378">Hydrolase</keyword>
<feature type="chain" id="PRO_5032289204" evidence="9">
    <location>
        <begin position="22"/>
        <end position="767"/>
    </location>
</feature>
<protein>
    <submittedName>
        <fullName evidence="14">Subtilisin-like protease SBT5.3</fullName>
    </submittedName>
</protein>
<dbReference type="FunFam" id="3.40.50.200:FF:000006">
    <property type="entry name" value="Subtilisin-like protease SBT1.5"/>
    <property type="match status" value="1"/>
</dbReference>
<feature type="active site" description="Charge relay system" evidence="6 7">
    <location>
        <position position="213"/>
    </location>
</feature>
<feature type="region of interest" description="Disordered" evidence="8">
    <location>
        <begin position="196"/>
        <end position="219"/>
    </location>
</feature>
<feature type="active site" description="Charge relay system" evidence="6 7">
    <location>
        <position position="144"/>
    </location>
</feature>
<dbReference type="InterPro" id="IPR037045">
    <property type="entry name" value="S8pro/Inhibitor_I9_sf"/>
</dbReference>